<dbReference type="PANTHER" id="PTHR43682:SF1">
    <property type="entry name" value="LACTATE UTILIZATION PROTEIN C"/>
    <property type="match status" value="1"/>
</dbReference>
<organism evidence="2 3">
    <name type="scientific">Alienimonas californiensis</name>
    <dbReference type="NCBI Taxonomy" id="2527989"/>
    <lineage>
        <taxon>Bacteria</taxon>
        <taxon>Pseudomonadati</taxon>
        <taxon>Planctomycetota</taxon>
        <taxon>Planctomycetia</taxon>
        <taxon>Planctomycetales</taxon>
        <taxon>Planctomycetaceae</taxon>
        <taxon>Alienimonas</taxon>
    </lineage>
</organism>
<evidence type="ECO:0000313" key="2">
    <source>
        <dbReference type="EMBL" id="QDT14047.1"/>
    </source>
</evidence>
<name>A0A517P3U1_9PLAN</name>
<accession>A0A517P3U1</accession>
<dbReference type="OrthoDB" id="9794157at2"/>
<sequence>MIAPASPASDSRAALFKKLRGQLLEAVELPDLSAESWIRYDDPLAQFEEALKTVGGVSVRVPDAAAAQAHLKQSPVWSEAKQTVSLVEGVGETTEGLGAVPDVHELAGVDVAVFGGLFGVAENAAVWLDFSHSDHRGLCVLAQHLVLVVPASEIEHTMHGAYARLADADGSHRQKFGRGGFGMFVSGPSKTADIEQSLVIGAHGARSLTCYLLEEPDEQGASAP</sequence>
<dbReference type="InterPro" id="IPR037171">
    <property type="entry name" value="NagB/RpiA_transferase-like"/>
</dbReference>
<dbReference type="PANTHER" id="PTHR43682">
    <property type="entry name" value="LACTATE UTILIZATION PROTEIN C"/>
    <property type="match status" value="1"/>
</dbReference>
<evidence type="ECO:0000313" key="3">
    <source>
        <dbReference type="Proteomes" id="UP000318741"/>
    </source>
</evidence>
<gene>
    <name evidence="2" type="primary">lutC</name>
    <name evidence="2" type="ORF">CA12_01150</name>
</gene>
<dbReference type="InterPro" id="IPR024185">
    <property type="entry name" value="FTHF_cligase-like_sf"/>
</dbReference>
<proteinExistence type="predicted"/>
<protein>
    <submittedName>
        <fullName evidence="2">Lactate utilization protein C</fullName>
    </submittedName>
</protein>
<dbReference type="SUPFAM" id="SSF100950">
    <property type="entry name" value="NagB/RpiA/CoA transferase-like"/>
    <property type="match status" value="1"/>
</dbReference>
<reference evidence="2 3" key="1">
    <citation type="submission" date="2019-02" db="EMBL/GenBank/DDBJ databases">
        <title>Deep-cultivation of Planctomycetes and their phenomic and genomic characterization uncovers novel biology.</title>
        <authorList>
            <person name="Wiegand S."/>
            <person name="Jogler M."/>
            <person name="Boedeker C."/>
            <person name="Pinto D."/>
            <person name="Vollmers J."/>
            <person name="Rivas-Marin E."/>
            <person name="Kohn T."/>
            <person name="Peeters S.H."/>
            <person name="Heuer A."/>
            <person name="Rast P."/>
            <person name="Oberbeckmann S."/>
            <person name="Bunk B."/>
            <person name="Jeske O."/>
            <person name="Meyerdierks A."/>
            <person name="Storesund J.E."/>
            <person name="Kallscheuer N."/>
            <person name="Luecker S."/>
            <person name="Lage O.M."/>
            <person name="Pohl T."/>
            <person name="Merkel B.J."/>
            <person name="Hornburger P."/>
            <person name="Mueller R.-W."/>
            <person name="Bruemmer F."/>
            <person name="Labrenz M."/>
            <person name="Spormann A.M."/>
            <person name="Op den Camp H."/>
            <person name="Overmann J."/>
            <person name="Amann R."/>
            <person name="Jetten M.S.M."/>
            <person name="Mascher T."/>
            <person name="Medema M.H."/>
            <person name="Devos D.P."/>
            <person name="Kaster A.-K."/>
            <person name="Ovreas L."/>
            <person name="Rohde M."/>
            <person name="Galperin M.Y."/>
            <person name="Jogler C."/>
        </authorList>
    </citation>
    <scope>NUCLEOTIDE SEQUENCE [LARGE SCALE GENOMIC DNA]</scope>
    <source>
        <strain evidence="2 3">CA12</strain>
    </source>
</reference>
<keyword evidence="3" id="KW-1185">Reference proteome</keyword>
<dbReference type="RefSeq" id="WP_145356653.1">
    <property type="nucleotide sequence ID" value="NZ_CP036265.1"/>
</dbReference>
<dbReference type="EMBL" id="CP036265">
    <property type="protein sequence ID" value="QDT14047.1"/>
    <property type="molecule type" value="Genomic_DNA"/>
</dbReference>
<dbReference type="Proteomes" id="UP000318741">
    <property type="component" value="Chromosome"/>
</dbReference>
<dbReference type="Pfam" id="PF02589">
    <property type="entry name" value="LUD_dom"/>
    <property type="match status" value="1"/>
</dbReference>
<feature type="domain" description="LUD" evidence="1">
    <location>
        <begin position="105"/>
        <end position="212"/>
    </location>
</feature>
<evidence type="ECO:0000259" key="1">
    <source>
        <dbReference type="Pfam" id="PF02589"/>
    </source>
</evidence>
<dbReference type="Gene3D" id="3.40.50.10420">
    <property type="entry name" value="NagB/RpiA/CoA transferase-like"/>
    <property type="match status" value="1"/>
</dbReference>
<dbReference type="InterPro" id="IPR003741">
    <property type="entry name" value="LUD_dom"/>
</dbReference>
<dbReference type="KEGG" id="acaf:CA12_01150"/>
<dbReference type="AlphaFoldDB" id="A0A517P3U1"/>